<dbReference type="WBParaSite" id="MCU_011870-RA">
    <property type="protein sequence ID" value="MCU_011870-RA"/>
    <property type="gene ID" value="MCU_011870"/>
</dbReference>
<dbReference type="InterPro" id="IPR012677">
    <property type="entry name" value="Nucleotide-bd_a/b_plait_sf"/>
</dbReference>
<dbReference type="GO" id="GO:0005684">
    <property type="term" value="C:U2-type spliceosomal complex"/>
    <property type="evidence" value="ECO:0007669"/>
    <property type="project" value="TreeGrafter"/>
</dbReference>
<dbReference type="InterPro" id="IPR034393">
    <property type="entry name" value="TatSF1-like"/>
</dbReference>
<dbReference type="SUPFAM" id="SSF54928">
    <property type="entry name" value="RNA-binding domain, RBD"/>
    <property type="match status" value="1"/>
</dbReference>
<dbReference type="PANTHER" id="PTHR15608">
    <property type="entry name" value="SPLICING FACTOR U2AF-ASSOCIATED PROTEIN 2"/>
    <property type="match status" value="1"/>
</dbReference>
<reference evidence="2" key="1">
    <citation type="submission" date="2019-11" db="UniProtKB">
        <authorList>
            <consortium name="WormBaseParasite"/>
        </authorList>
    </citation>
    <scope>IDENTIFICATION</scope>
</reference>
<evidence type="ECO:0000256" key="1">
    <source>
        <dbReference type="SAM" id="MobiDB-lite"/>
    </source>
</evidence>
<dbReference type="Gene3D" id="3.30.70.330">
    <property type="match status" value="1"/>
</dbReference>
<organism evidence="2">
    <name type="scientific">Mesocestoides corti</name>
    <name type="common">Flatworm</name>
    <dbReference type="NCBI Taxonomy" id="53468"/>
    <lineage>
        <taxon>Eukaryota</taxon>
        <taxon>Metazoa</taxon>
        <taxon>Spiralia</taxon>
        <taxon>Lophotrochozoa</taxon>
        <taxon>Platyhelminthes</taxon>
        <taxon>Cestoda</taxon>
        <taxon>Eucestoda</taxon>
        <taxon>Cyclophyllidea</taxon>
        <taxon>Mesocestoididae</taxon>
        <taxon>Mesocestoides</taxon>
    </lineage>
</organism>
<protein>
    <submittedName>
        <fullName evidence="2">RRM domain-containing protein</fullName>
    </submittedName>
</protein>
<dbReference type="GO" id="GO:0005686">
    <property type="term" value="C:U2 snRNP"/>
    <property type="evidence" value="ECO:0007669"/>
    <property type="project" value="TreeGrafter"/>
</dbReference>
<dbReference type="InterPro" id="IPR035979">
    <property type="entry name" value="RBD_domain_sf"/>
</dbReference>
<proteinExistence type="predicted"/>
<evidence type="ECO:0000313" key="2">
    <source>
        <dbReference type="WBParaSite" id="MCU_011870-RA"/>
    </source>
</evidence>
<name>A0A5K3FUJ1_MESCO</name>
<dbReference type="AlphaFoldDB" id="A0A5K3FUJ1"/>
<dbReference type="GO" id="GO:0003723">
    <property type="term" value="F:RNA binding"/>
    <property type="evidence" value="ECO:0007669"/>
    <property type="project" value="TreeGrafter"/>
</dbReference>
<feature type="region of interest" description="Disordered" evidence="1">
    <location>
        <begin position="128"/>
        <end position="170"/>
    </location>
</feature>
<accession>A0A5K3FUJ1</accession>
<dbReference type="PANTHER" id="PTHR15608:SF0">
    <property type="entry name" value="HIV TAT-SPECIFIC FACTOR 1"/>
    <property type="match status" value="1"/>
</dbReference>
<sequence>MWIFAGGCGRIHLSGLMFSSSLQLDVSLIPEIRERVRTQCAKVGVVKKIVVYDTNPEGVVSVTFSTPEEADVALTFLDKALFTYPAPCTDPQGGQRTRQLDVSRWDGKERFDKQENVEEEKERLDRWNKFLGDDSDSDTAEAHAEAVAPTDTDDELEARGGEEDSGAETE</sequence>